<accession>A0ABU2USE6</accession>
<dbReference type="EMBL" id="JAVRFF010000038">
    <property type="protein sequence ID" value="MDT0476099.1"/>
    <property type="molecule type" value="Genomic_DNA"/>
</dbReference>
<keyword evidence="2" id="KW-0812">Transmembrane</keyword>
<dbReference type="RefSeq" id="WP_311636857.1">
    <property type="nucleotide sequence ID" value="NZ_JAVRFF010000038.1"/>
</dbReference>
<evidence type="ECO:0000313" key="4">
    <source>
        <dbReference type="Proteomes" id="UP001180489"/>
    </source>
</evidence>
<protein>
    <recommendedName>
        <fullName evidence="5">Serine/threonine protein kinase</fullName>
    </recommendedName>
</protein>
<keyword evidence="2" id="KW-1133">Transmembrane helix</keyword>
<comment type="caution">
    <text evidence="3">The sequence shown here is derived from an EMBL/GenBank/DDBJ whole genome shotgun (WGS) entry which is preliminary data.</text>
</comment>
<feature type="transmembrane region" description="Helical" evidence="2">
    <location>
        <begin position="24"/>
        <end position="45"/>
    </location>
</feature>
<evidence type="ECO:0000256" key="1">
    <source>
        <dbReference type="SAM" id="MobiDB-lite"/>
    </source>
</evidence>
<evidence type="ECO:0000313" key="3">
    <source>
        <dbReference type="EMBL" id="MDT0476099.1"/>
    </source>
</evidence>
<feature type="compositionally biased region" description="Pro residues" evidence="1">
    <location>
        <begin position="1"/>
        <end position="11"/>
    </location>
</feature>
<sequence>MATPEPAAPPTPEERPAPRRSRTAPLIACAAVLGVVAGTCVGYLVQADRAPTRLPSLAQPVLAQAKGPGPEPLSAARDRQVRTDGDLRKLLVEKPAGARKSDLSGVDGWVDLAEYSTFFVDLDSSFRSLMSEGFRRAVVAEWAQGDRQTGVVLAQYRQENVLEVDGYEWSDLYADIDGVAREGWPVPGTGSGLAYADPEPIRESGYEPLYTATAFAHRGDIVMKIWITDTKRIPKATITDLAERQLERL</sequence>
<dbReference type="Proteomes" id="UP001180489">
    <property type="component" value="Unassembled WGS sequence"/>
</dbReference>
<name>A0ABU2USE6_9ACTN</name>
<keyword evidence="2" id="KW-0472">Membrane</keyword>
<keyword evidence="4" id="KW-1185">Reference proteome</keyword>
<feature type="region of interest" description="Disordered" evidence="1">
    <location>
        <begin position="1"/>
        <end position="21"/>
    </location>
</feature>
<organism evidence="3 4">
    <name type="scientific">Streptomyces hintoniae</name>
    <dbReference type="NCBI Taxonomy" id="3075521"/>
    <lineage>
        <taxon>Bacteria</taxon>
        <taxon>Bacillati</taxon>
        <taxon>Actinomycetota</taxon>
        <taxon>Actinomycetes</taxon>
        <taxon>Kitasatosporales</taxon>
        <taxon>Streptomycetaceae</taxon>
        <taxon>Streptomyces</taxon>
    </lineage>
</organism>
<reference evidence="3" key="1">
    <citation type="submission" date="2024-05" db="EMBL/GenBank/DDBJ databases">
        <title>30 novel species of actinomycetes from the DSMZ collection.</title>
        <authorList>
            <person name="Nouioui I."/>
        </authorList>
    </citation>
    <scope>NUCLEOTIDE SEQUENCE</scope>
    <source>
        <strain evidence="3">DSM 41014</strain>
    </source>
</reference>
<proteinExistence type="predicted"/>
<evidence type="ECO:0008006" key="5">
    <source>
        <dbReference type="Google" id="ProtNLM"/>
    </source>
</evidence>
<evidence type="ECO:0000256" key="2">
    <source>
        <dbReference type="SAM" id="Phobius"/>
    </source>
</evidence>
<gene>
    <name evidence="3" type="ORF">RM863_28645</name>
</gene>